<dbReference type="Gene3D" id="3.50.50.60">
    <property type="entry name" value="FAD/NAD(P)-binding domain"/>
    <property type="match status" value="1"/>
</dbReference>
<keyword evidence="2" id="KW-0285">Flavoprotein</keyword>
<accession>A0A917LYJ6</accession>
<name>A0A917LYJ6_9BACT</name>
<dbReference type="Pfam" id="PF03486">
    <property type="entry name" value="HI0933_like"/>
    <property type="match status" value="1"/>
</dbReference>
<protein>
    <recommendedName>
        <fullName evidence="8">NAD(P)/FAD-dependent oxidoreductase</fullName>
    </recommendedName>
</protein>
<evidence type="ECO:0000256" key="1">
    <source>
        <dbReference type="ARBA" id="ARBA00001974"/>
    </source>
</evidence>
<dbReference type="InterPro" id="IPR057661">
    <property type="entry name" value="RsdA/BaiN/AoA(So)_Rossmann"/>
</dbReference>
<dbReference type="InterPro" id="IPR055178">
    <property type="entry name" value="RsdA/BaiN/AoA(So)-like_dom"/>
</dbReference>
<dbReference type="InterPro" id="IPR023166">
    <property type="entry name" value="BaiN-like_dom_sf"/>
</dbReference>
<dbReference type="PANTHER" id="PTHR42887:SF2">
    <property type="entry name" value="OS12G0638800 PROTEIN"/>
    <property type="match status" value="1"/>
</dbReference>
<feature type="domain" description="RsdA/BaiN/AoA(So)-like Rossmann fold-like" evidence="4">
    <location>
        <begin position="9"/>
        <end position="393"/>
    </location>
</feature>
<dbReference type="AlphaFoldDB" id="A0A917LYJ6"/>
<dbReference type="SUPFAM" id="SSF51905">
    <property type="entry name" value="FAD/NAD(P)-binding domain"/>
    <property type="match status" value="1"/>
</dbReference>
<dbReference type="EMBL" id="BMGT01000001">
    <property type="protein sequence ID" value="GGG65613.1"/>
    <property type="molecule type" value="Genomic_DNA"/>
</dbReference>
<evidence type="ECO:0008006" key="8">
    <source>
        <dbReference type="Google" id="ProtNLM"/>
    </source>
</evidence>
<dbReference type="InterPro" id="IPR004792">
    <property type="entry name" value="BaiN-like"/>
</dbReference>
<dbReference type="PANTHER" id="PTHR42887">
    <property type="entry name" value="OS12G0638800 PROTEIN"/>
    <property type="match status" value="1"/>
</dbReference>
<dbReference type="InterPro" id="IPR036188">
    <property type="entry name" value="FAD/NAD-bd_sf"/>
</dbReference>
<keyword evidence="3" id="KW-0274">FAD</keyword>
<dbReference type="SUPFAM" id="SSF160996">
    <property type="entry name" value="HI0933 insert domain-like"/>
    <property type="match status" value="1"/>
</dbReference>
<feature type="domain" description="RsdA/BaiN/AoA(So)-like insert" evidence="5">
    <location>
        <begin position="191"/>
        <end position="340"/>
    </location>
</feature>
<comment type="cofactor">
    <cofactor evidence="1">
        <name>FAD</name>
        <dbReference type="ChEBI" id="CHEBI:57692"/>
    </cofactor>
</comment>
<dbReference type="Pfam" id="PF22780">
    <property type="entry name" value="HI0933_like_1st"/>
    <property type="match status" value="1"/>
</dbReference>
<comment type="caution">
    <text evidence="6">The sequence shown here is derived from an EMBL/GenBank/DDBJ whole genome shotgun (WGS) entry which is preliminary data.</text>
</comment>
<gene>
    <name evidence="6" type="ORF">GCM10011585_04160</name>
</gene>
<reference evidence="6" key="2">
    <citation type="submission" date="2020-09" db="EMBL/GenBank/DDBJ databases">
        <authorList>
            <person name="Sun Q."/>
            <person name="Zhou Y."/>
        </authorList>
    </citation>
    <scope>NUCLEOTIDE SEQUENCE</scope>
    <source>
        <strain evidence="6">CGMCC 1.12997</strain>
    </source>
</reference>
<organism evidence="6 7">
    <name type="scientific">Edaphobacter dinghuensis</name>
    <dbReference type="NCBI Taxonomy" id="1560005"/>
    <lineage>
        <taxon>Bacteria</taxon>
        <taxon>Pseudomonadati</taxon>
        <taxon>Acidobacteriota</taxon>
        <taxon>Terriglobia</taxon>
        <taxon>Terriglobales</taxon>
        <taxon>Acidobacteriaceae</taxon>
        <taxon>Edaphobacter</taxon>
    </lineage>
</organism>
<dbReference type="Gene3D" id="2.40.30.10">
    <property type="entry name" value="Translation factors"/>
    <property type="match status" value="1"/>
</dbReference>
<evidence type="ECO:0000259" key="4">
    <source>
        <dbReference type="Pfam" id="PF03486"/>
    </source>
</evidence>
<evidence type="ECO:0000256" key="2">
    <source>
        <dbReference type="ARBA" id="ARBA00022630"/>
    </source>
</evidence>
<reference evidence="6" key="1">
    <citation type="journal article" date="2014" name="Int. J. Syst. Evol. Microbiol.">
        <title>Complete genome sequence of Corynebacterium casei LMG S-19264T (=DSM 44701T), isolated from a smear-ripened cheese.</title>
        <authorList>
            <consortium name="US DOE Joint Genome Institute (JGI-PGF)"/>
            <person name="Walter F."/>
            <person name="Albersmeier A."/>
            <person name="Kalinowski J."/>
            <person name="Ruckert C."/>
        </authorList>
    </citation>
    <scope>NUCLEOTIDE SEQUENCE</scope>
    <source>
        <strain evidence="6">CGMCC 1.12997</strain>
    </source>
</reference>
<dbReference type="NCBIfam" id="TIGR00275">
    <property type="entry name" value="aminoacetone oxidase family FAD-binding enzyme"/>
    <property type="match status" value="1"/>
</dbReference>
<dbReference type="RefSeq" id="WP_188552486.1">
    <property type="nucleotide sequence ID" value="NZ_BMGT01000001.1"/>
</dbReference>
<evidence type="ECO:0000313" key="7">
    <source>
        <dbReference type="Proteomes" id="UP000647241"/>
    </source>
</evidence>
<sequence length="395" mass="42281">MGVQAQEIDVVVLGGGAAGLMCAVEAGWRGRHVVLLDHAERVGKKILISGGGRCNFTNIHCRAENFLSENPHFAKSALARFTPADIIALVEKHGIRYHEKTLGQLFCDRSAMDVVTMLERECMAAGVRVVTGTKVLSVKHDAKFVVETSAGTFRAKSVVVATGGLSIPKMGATGFGYSLAEQFGLRVAECRPALVPLVMSGEDASAWCDLTGLSAEVVAVAGTKRRRGSFREKMLVTHRGLSGPAILQVSSYWRAGEKIEIDLAPNVAVFAPMLAKNARRDASAAVNALRAVLPGRLAERWVVLHEPKDWTNASLATLEREVHEWHVSPAGTEGYAKAEVTAGGVDTAELDAKTMESRKVPGLYFIGEVVDVTGWLGGYNFQWAWASGVSAGQAV</sequence>
<keyword evidence="7" id="KW-1185">Reference proteome</keyword>
<proteinExistence type="predicted"/>
<dbReference type="Gene3D" id="1.10.8.260">
    <property type="entry name" value="HI0933 insert domain-like"/>
    <property type="match status" value="1"/>
</dbReference>
<evidence type="ECO:0000256" key="3">
    <source>
        <dbReference type="ARBA" id="ARBA00022827"/>
    </source>
</evidence>
<dbReference type="Proteomes" id="UP000647241">
    <property type="component" value="Unassembled WGS sequence"/>
</dbReference>
<dbReference type="PRINTS" id="PR00368">
    <property type="entry name" value="FADPNR"/>
</dbReference>
<evidence type="ECO:0000259" key="5">
    <source>
        <dbReference type="Pfam" id="PF22780"/>
    </source>
</evidence>
<dbReference type="PRINTS" id="PR00411">
    <property type="entry name" value="PNDRDTASEI"/>
</dbReference>
<evidence type="ECO:0000313" key="6">
    <source>
        <dbReference type="EMBL" id="GGG65613.1"/>
    </source>
</evidence>